<protein>
    <submittedName>
        <fullName evidence="3">Arsenate reductase</fullName>
        <ecNumber evidence="3">1.20.4.1</ecNumber>
    </submittedName>
</protein>
<dbReference type="Pfam" id="PF01451">
    <property type="entry name" value="LMWPc"/>
    <property type="match status" value="1"/>
</dbReference>
<evidence type="ECO:0000256" key="1">
    <source>
        <dbReference type="ARBA" id="ARBA00022849"/>
    </source>
</evidence>
<reference evidence="3" key="1">
    <citation type="submission" date="2016-10" db="EMBL/GenBank/DDBJ databases">
        <authorList>
            <person name="de Groot N.N."/>
        </authorList>
    </citation>
    <scope>NUCLEOTIDE SEQUENCE</scope>
</reference>
<keyword evidence="1" id="KW-0059">Arsenical resistance</keyword>
<organism evidence="3">
    <name type="scientific">hydrothermal vent metagenome</name>
    <dbReference type="NCBI Taxonomy" id="652676"/>
    <lineage>
        <taxon>unclassified sequences</taxon>
        <taxon>metagenomes</taxon>
        <taxon>ecological metagenomes</taxon>
    </lineage>
</organism>
<evidence type="ECO:0000259" key="2">
    <source>
        <dbReference type="SMART" id="SM00226"/>
    </source>
</evidence>
<dbReference type="Gene3D" id="3.40.50.2300">
    <property type="match status" value="1"/>
</dbReference>
<dbReference type="EC" id="1.20.4.1" evidence="3"/>
<sequence length="293" mass="32143">MKRVLILCTGNSCRSIIAEALINKHFSNIEAYSSGVAPSGRVNPNAIKVLQEHECWSDDYHSKQLDEVIDIEFDLVVTVCDGAKENCPIFPSPIPTVHIGFEDPDGREYEAFVETYEQIESILLPRVEAILNGDVDRLSSDDKICYCIGVTKGEIVDAIRGGAETLQMVRDITKACTGSSCETTNPLKRCCSKEIKKLIERECKPMKKNLFKTTDGVKISFSGAVAKEQITKMVANCATGQCECMSDETKSKIKDMRVDGEDGAVDLNLTGDIATKEIEEALSRSKVINGTSS</sequence>
<dbReference type="CDD" id="cd10141">
    <property type="entry name" value="CopZ-like_Fer2_BFD-like"/>
    <property type="match status" value="1"/>
</dbReference>
<dbReference type="InterPro" id="IPR023485">
    <property type="entry name" value="Ptyr_pPase"/>
</dbReference>
<dbReference type="PANTHER" id="PTHR43428:SF1">
    <property type="entry name" value="ARSENATE REDUCTASE"/>
    <property type="match status" value="1"/>
</dbReference>
<dbReference type="EMBL" id="FPHC01000024">
    <property type="protein sequence ID" value="SFV52060.1"/>
    <property type="molecule type" value="Genomic_DNA"/>
</dbReference>
<dbReference type="GO" id="GO:0046685">
    <property type="term" value="P:response to arsenic-containing substance"/>
    <property type="evidence" value="ECO:0007669"/>
    <property type="project" value="UniProtKB-KW"/>
</dbReference>
<dbReference type="InterPro" id="IPR041854">
    <property type="entry name" value="BFD-like_2Fe2S-bd_dom_sf"/>
</dbReference>
<dbReference type="GO" id="GO:0008794">
    <property type="term" value="F:arsenate reductase (glutaredoxin) activity"/>
    <property type="evidence" value="ECO:0007669"/>
    <property type="project" value="UniProtKB-EC"/>
</dbReference>
<gene>
    <name evidence="3" type="ORF">MNB_SV-6-1346</name>
</gene>
<dbReference type="InterPro" id="IPR036196">
    <property type="entry name" value="Ptyr_pPase_sf"/>
</dbReference>
<name>A0A1W1BES9_9ZZZZ</name>
<dbReference type="AlphaFoldDB" id="A0A1W1BES9"/>
<dbReference type="Pfam" id="PF04324">
    <property type="entry name" value="Fer2_BFD"/>
    <property type="match status" value="1"/>
</dbReference>
<dbReference type="CDD" id="cd16345">
    <property type="entry name" value="LMWP_ArsC"/>
    <property type="match status" value="1"/>
</dbReference>
<dbReference type="Gene3D" id="1.10.10.1100">
    <property type="entry name" value="BFD-like [2Fe-2S]-binding domain"/>
    <property type="match status" value="1"/>
</dbReference>
<evidence type="ECO:0000313" key="3">
    <source>
        <dbReference type="EMBL" id="SFV52060.1"/>
    </source>
</evidence>
<dbReference type="InterPro" id="IPR007419">
    <property type="entry name" value="BFD-like_2Fe2S-bd_dom"/>
</dbReference>
<dbReference type="SMART" id="SM00226">
    <property type="entry name" value="LMWPc"/>
    <property type="match status" value="1"/>
</dbReference>
<proteinExistence type="predicted"/>
<keyword evidence="3" id="KW-0560">Oxidoreductase</keyword>
<dbReference type="SUPFAM" id="SSF52788">
    <property type="entry name" value="Phosphotyrosine protein phosphatases I"/>
    <property type="match status" value="1"/>
</dbReference>
<accession>A0A1W1BES9</accession>
<feature type="domain" description="Phosphotyrosine protein phosphatase I" evidence="2">
    <location>
        <begin position="2"/>
        <end position="129"/>
    </location>
</feature>
<dbReference type="PANTHER" id="PTHR43428">
    <property type="entry name" value="ARSENATE REDUCTASE"/>
    <property type="match status" value="1"/>
</dbReference>